<keyword evidence="5" id="KW-1185">Reference proteome</keyword>
<keyword evidence="1" id="KW-0328">Glycosyltransferase</keyword>
<dbReference type="PANTHER" id="PTHR22916:SF51">
    <property type="entry name" value="GLYCOSYLTRANSFERASE EPSH-RELATED"/>
    <property type="match status" value="1"/>
</dbReference>
<dbReference type="Pfam" id="PF00535">
    <property type="entry name" value="Glycos_transf_2"/>
    <property type="match status" value="1"/>
</dbReference>
<keyword evidence="2 4" id="KW-0808">Transferase</keyword>
<evidence type="ECO:0000259" key="3">
    <source>
        <dbReference type="Pfam" id="PF00535"/>
    </source>
</evidence>
<evidence type="ECO:0000256" key="2">
    <source>
        <dbReference type="ARBA" id="ARBA00022679"/>
    </source>
</evidence>
<dbReference type="Gene3D" id="3.90.550.10">
    <property type="entry name" value="Spore Coat Polysaccharide Biosynthesis Protein SpsA, Chain A"/>
    <property type="match status" value="1"/>
</dbReference>
<dbReference type="GO" id="GO:0016757">
    <property type="term" value="F:glycosyltransferase activity"/>
    <property type="evidence" value="ECO:0007669"/>
    <property type="project" value="UniProtKB-KW"/>
</dbReference>
<dbReference type="PANTHER" id="PTHR22916">
    <property type="entry name" value="GLYCOSYLTRANSFERASE"/>
    <property type="match status" value="1"/>
</dbReference>
<organism evidence="4 5">
    <name type="scientific">Bifidobacterium felsineum</name>
    <dbReference type="NCBI Taxonomy" id="2045440"/>
    <lineage>
        <taxon>Bacteria</taxon>
        <taxon>Bacillati</taxon>
        <taxon>Actinomycetota</taxon>
        <taxon>Actinomycetes</taxon>
        <taxon>Bifidobacteriales</taxon>
        <taxon>Bifidobacteriaceae</taxon>
        <taxon>Bifidobacterium</taxon>
    </lineage>
</organism>
<dbReference type="EMBL" id="PEBJ01000008">
    <property type="protein sequence ID" value="PJM76396.1"/>
    <property type="molecule type" value="Genomic_DNA"/>
</dbReference>
<dbReference type="OrthoDB" id="3171021at2"/>
<dbReference type="RefSeq" id="WP_100494909.1">
    <property type="nucleotide sequence ID" value="NZ_PEBJ01000008.1"/>
</dbReference>
<name>A0A2M9HHV8_9BIFI</name>
<proteinExistence type="predicted"/>
<evidence type="ECO:0000256" key="1">
    <source>
        <dbReference type="ARBA" id="ARBA00022676"/>
    </source>
</evidence>
<dbReference type="SUPFAM" id="SSF53448">
    <property type="entry name" value="Nucleotide-diphospho-sugar transferases"/>
    <property type="match status" value="1"/>
</dbReference>
<dbReference type="CDD" id="cd00761">
    <property type="entry name" value="Glyco_tranf_GTA_type"/>
    <property type="match status" value="1"/>
</dbReference>
<dbReference type="AlphaFoldDB" id="A0A2M9HHV8"/>
<accession>A0A2M9HHV8</accession>
<evidence type="ECO:0000313" key="4">
    <source>
        <dbReference type="EMBL" id="PJM76396.1"/>
    </source>
</evidence>
<gene>
    <name evidence="4" type="ORF">CSQ86_09505</name>
</gene>
<protein>
    <submittedName>
        <fullName evidence="4">Glycosyl transferase</fullName>
    </submittedName>
</protein>
<feature type="domain" description="Glycosyltransferase 2-like" evidence="3">
    <location>
        <begin position="12"/>
        <end position="169"/>
    </location>
</feature>
<sequence>MEHKNNQIALVSVIIPAYNSESVISFCLDSILKQSYKNLEIIIVDDGSTDSTPEICDKYAQRDARIKVFHTINQGISEAQNNALDIVSGNYIIFCDNDDIIPIYAIEQLVDAIKKTNADIATGKTSVFSPEKYDFILNRKYSSYSTIVSISHTPYKDYENNILKISRFLFRKRKAYFLESTWGKLYKSTLWDSVRFPKNMFSQDVAVNPIVYSKAVNIVTIDSIIYEYCISGKSVSHNPSFKYICDTCTIALNNFNYALNDGILPYRSYFLFRQSLSVASRMYKTRDDLNQIQLLRNRYFYSKRKLPFRHQFFLNLVYYIHLLEVSLSTLVRRG</sequence>
<dbReference type="InterPro" id="IPR029044">
    <property type="entry name" value="Nucleotide-diphossugar_trans"/>
</dbReference>
<evidence type="ECO:0000313" key="5">
    <source>
        <dbReference type="Proteomes" id="UP000229239"/>
    </source>
</evidence>
<comment type="caution">
    <text evidence="4">The sequence shown here is derived from an EMBL/GenBank/DDBJ whole genome shotgun (WGS) entry which is preliminary data.</text>
</comment>
<dbReference type="Proteomes" id="UP000229239">
    <property type="component" value="Unassembled WGS sequence"/>
</dbReference>
<dbReference type="InterPro" id="IPR001173">
    <property type="entry name" value="Glyco_trans_2-like"/>
</dbReference>
<reference evidence="5" key="1">
    <citation type="submission" date="2017-10" db="EMBL/GenBank/DDBJ databases">
        <title>Draft genome sequences of strains TRE 1, TRE 9, TRE H and TRI 7, isolated from tamarins, belonging to four potential novel Bifidobacterium species.</title>
        <authorList>
            <person name="Mattarelli P."/>
            <person name="Modesto M."/>
            <person name="Puglisi E."/>
            <person name="Morelli L."/>
            <person name="Bonetti A."/>
            <person name="Spezio C."/>
            <person name="Sandri C."/>
        </authorList>
    </citation>
    <scope>NUCLEOTIDE SEQUENCE [LARGE SCALE GENOMIC DNA]</scope>
    <source>
        <strain evidence="5">TREH</strain>
    </source>
</reference>